<dbReference type="InterPro" id="IPR036047">
    <property type="entry name" value="F-box-like_dom_sf"/>
</dbReference>
<dbReference type="VEuPathDB" id="FungiDB:ACJ73_03874"/>
<reference evidence="1 2" key="1">
    <citation type="submission" date="2015-08" db="EMBL/GenBank/DDBJ databases">
        <title>Emmonsia species relationships and genome sequence.</title>
        <authorList>
            <person name="Cuomo C.A."/>
            <person name="Schwartz I.S."/>
            <person name="Kenyon C."/>
            <person name="De Hoog G.S."/>
            <person name="Govender N.P."/>
            <person name="Botha A."/>
            <person name="Moreno L."/>
            <person name="De Vries M."/>
            <person name="Munoz J.F."/>
            <person name="Stielow J.B."/>
        </authorList>
    </citation>
    <scope>NUCLEOTIDE SEQUENCE [LARGE SCALE GENOMIC DNA]</scope>
    <source>
        <strain evidence="1 2">EI222</strain>
    </source>
</reference>
<name>A0A1J9RAS5_9EURO</name>
<comment type="caution">
    <text evidence="1">The sequence shown here is derived from an EMBL/GenBank/DDBJ whole genome shotgun (WGS) entry which is preliminary data.</text>
</comment>
<keyword evidence="2" id="KW-1185">Reference proteome</keyword>
<evidence type="ECO:0000313" key="1">
    <source>
        <dbReference type="EMBL" id="OJD24765.1"/>
    </source>
</evidence>
<evidence type="ECO:0000313" key="2">
    <source>
        <dbReference type="Proteomes" id="UP000242791"/>
    </source>
</evidence>
<dbReference type="STRING" id="1658174.A0A1J9RAS5"/>
<organism evidence="1 2">
    <name type="scientific">Blastomyces percursus</name>
    <dbReference type="NCBI Taxonomy" id="1658174"/>
    <lineage>
        <taxon>Eukaryota</taxon>
        <taxon>Fungi</taxon>
        <taxon>Dikarya</taxon>
        <taxon>Ascomycota</taxon>
        <taxon>Pezizomycotina</taxon>
        <taxon>Eurotiomycetes</taxon>
        <taxon>Eurotiomycetidae</taxon>
        <taxon>Onygenales</taxon>
        <taxon>Ajellomycetaceae</taxon>
        <taxon>Blastomyces</taxon>
    </lineage>
</organism>
<dbReference type="SUPFAM" id="SSF81383">
    <property type="entry name" value="F-box domain"/>
    <property type="match status" value="1"/>
</dbReference>
<proteinExistence type="predicted"/>
<dbReference type="EMBL" id="LGTZ01000495">
    <property type="protein sequence ID" value="OJD24765.1"/>
    <property type="molecule type" value="Genomic_DNA"/>
</dbReference>
<dbReference type="Proteomes" id="UP000242791">
    <property type="component" value="Unassembled WGS sequence"/>
</dbReference>
<protein>
    <recommendedName>
        <fullName evidence="3">F-box domain-containing protein</fullName>
    </recommendedName>
</protein>
<accession>A0A1J9RAS5</accession>
<evidence type="ECO:0008006" key="3">
    <source>
        <dbReference type="Google" id="ProtNLM"/>
    </source>
</evidence>
<dbReference type="OrthoDB" id="3938867at2759"/>
<dbReference type="AlphaFoldDB" id="A0A1J9RAS5"/>
<gene>
    <name evidence="1" type="ORF">ACJ73_03874</name>
</gene>
<sequence>MALECDLGKYETKYRAISLPPRRWLSTDLGAFWPFHDLAFSTFKGVYSEPISQEYIRWSPLSFMFRELGYAIISFVSGRVYFRIEESTDHHPVNEASWPSELGFGYRLACHIPGSAPEETIYWFDNVLVSLVPEVHQQRHIYIDKTVSFGLQQGKLTFQAILLSLSTVIFVDVEDVDGIPVVKHTEPTPRLIREHKESFRVLSNFFTTATLRHLKPHGLEIQSLLPNELYYMILDYTDNTSFLTCAMVSHLFRSSCLSKIRICEKYRNNNRDIYDTSSPIDTYTYQITQIASPLFLAVQNRASGECIKWLPSNKSPPTWSPKPENELCLVPMFGDPNRLSESQQALNVFWKAAESWGQCSSLLFLLSFLVGILGFRNTLYYDAFFSGVFSHILYVGVVHSLTLETRWV</sequence>